<dbReference type="SMART" id="SM00304">
    <property type="entry name" value="HAMP"/>
    <property type="match status" value="1"/>
</dbReference>
<feature type="transmembrane region" description="Helical" evidence="13">
    <location>
        <begin position="261"/>
        <end position="280"/>
    </location>
</feature>
<dbReference type="PANTHER" id="PTHR42878">
    <property type="entry name" value="TWO-COMPONENT HISTIDINE KINASE"/>
    <property type="match status" value="1"/>
</dbReference>
<protein>
    <recommendedName>
        <fullName evidence="3">histidine kinase</fullName>
        <ecNumber evidence="3">2.7.13.3</ecNumber>
    </recommendedName>
</protein>
<dbReference type="InterPro" id="IPR036890">
    <property type="entry name" value="HATPase_C_sf"/>
</dbReference>
<feature type="domain" description="Histidine kinase" evidence="14">
    <location>
        <begin position="363"/>
        <end position="580"/>
    </location>
</feature>
<evidence type="ECO:0000256" key="3">
    <source>
        <dbReference type="ARBA" id="ARBA00012438"/>
    </source>
</evidence>
<sequence length="586" mass="66172">MRRNSVVYKLFAVTSLLILIIFSLVMLAESLYFERFYRMSKIGALERNMNQLAQQINEAPFNEQRAARLLGAFMNDNDASAFFLNGQFERKAVNPYFLELLSDSTTVTLPITPEGMTLDDIPHGIQVGDRIVVDGIFMDEEDTIMQPAYIRREDAALEDGLVRVHGKVTDLLLPENRSYNPLYQDTLADEALKEWAPDAEQSTAFLQEGRSVRKEWKDQWSGLGYAVIIQPLPVDGSGIRYLFVMASLQPVGEAVGILRQYFVYAAPVILVLVLLLSFFYSRIISRPLVALSRTAARLADLDFTVQPEIRAKDEFGELSRSLTALSRNLDATLKQLTAANEQLRTDMSEKERSEQLRKELIANLSHELKTPLGIVKGFAEGLQDGVAGDKRERYLALIVKETDRMNDLIMDMLELSKYEAKAIRLHPRSVSLPRLIQKAADSFTRQLENKHLQMKLDGLAGEEVFVTADPRRLEQVVLNLLSNAIRHAVERTVITIDIRRTAVGTITVVLENIGAPLAEEDLGRIWDHFYRAERSRDRLHGGTGLGLAIVKHILELHHSEYGARNTHQGVAVYFTLKENGGNYDEE</sequence>
<keyword evidence="7" id="KW-0547">Nucleotide-binding</keyword>
<dbReference type="Gene3D" id="6.10.340.10">
    <property type="match status" value="1"/>
</dbReference>
<keyword evidence="13" id="KW-0812">Transmembrane</keyword>
<dbReference type="CDD" id="cd06225">
    <property type="entry name" value="HAMP"/>
    <property type="match status" value="1"/>
</dbReference>
<dbReference type="GO" id="GO:0007234">
    <property type="term" value="P:osmosensory signaling via phosphorelay pathway"/>
    <property type="evidence" value="ECO:0007669"/>
    <property type="project" value="TreeGrafter"/>
</dbReference>
<dbReference type="SMART" id="SM00388">
    <property type="entry name" value="HisKA"/>
    <property type="match status" value="1"/>
</dbReference>
<evidence type="ECO:0000256" key="8">
    <source>
        <dbReference type="ARBA" id="ARBA00022777"/>
    </source>
</evidence>
<dbReference type="InterPro" id="IPR050351">
    <property type="entry name" value="BphY/WalK/GraS-like"/>
</dbReference>
<dbReference type="PATRIC" id="fig|44252.3.peg.6199"/>
<dbReference type="RefSeq" id="WP_036624574.1">
    <property type="nucleotide sequence ID" value="NZ_BGML01000001.1"/>
</dbReference>
<keyword evidence="17" id="KW-1185">Reference proteome</keyword>
<evidence type="ECO:0000256" key="11">
    <source>
        <dbReference type="ARBA" id="ARBA00023136"/>
    </source>
</evidence>
<dbReference type="Pfam" id="PF02518">
    <property type="entry name" value="HATPase_c"/>
    <property type="match status" value="1"/>
</dbReference>
<dbReference type="GO" id="GO:0005524">
    <property type="term" value="F:ATP binding"/>
    <property type="evidence" value="ECO:0007669"/>
    <property type="project" value="UniProtKB-KW"/>
</dbReference>
<dbReference type="PANTHER" id="PTHR42878:SF3">
    <property type="entry name" value="HISTIDINE PROTEIN KINASE SAES"/>
    <property type="match status" value="1"/>
</dbReference>
<evidence type="ECO:0000256" key="1">
    <source>
        <dbReference type="ARBA" id="ARBA00000085"/>
    </source>
</evidence>
<dbReference type="GeneID" id="77008588"/>
<organism evidence="16 17">
    <name type="scientific">Paenibacillus macerans</name>
    <name type="common">Bacillus macerans</name>
    <dbReference type="NCBI Taxonomy" id="44252"/>
    <lineage>
        <taxon>Bacteria</taxon>
        <taxon>Bacillati</taxon>
        <taxon>Bacillota</taxon>
        <taxon>Bacilli</taxon>
        <taxon>Bacillales</taxon>
        <taxon>Paenibacillaceae</taxon>
        <taxon>Paenibacillus</taxon>
    </lineage>
</organism>
<comment type="caution">
    <text evidence="16">The sequence shown here is derived from an EMBL/GenBank/DDBJ whole genome shotgun (WGS) entry which is preliminary data.</text>
</comment>
<evidence type="ECO:0000259" key="15">
    <source>
        <dbReference type="PROSITE" id="PS50885"/>
    </source>
</evidence>
<comment type="subcellular location">
    <subcellularLocation>
        <location evidence="2">Cell membrane</location>
        <topology evidence="2">Multi-pass membrane protein</topology>
    </subcellularLocation>
</comment>
<dbReference type="SUPFAM" id="SSF47384">
    <property type="entry name" value="Homodimeric domain of signal transducing histidine kinase"/>
    <property type="match status" value="1"/>
</dbReference>
<dbReference type="InterPro" id="IPR005467">
    <property type="entry name" value="His_kinase_dom"/>
</dbReference>
<keyword evidence="9" id="KW-0067">ATP-binding</keyword>
<dbReference type="InterPro" id="IPR003594">
    <property type="entry name" value="HATPase_dom"/>
</dbReference>
<feature type="coiled-coil region" evidence="12">
    <location>
        <begin position="322"/>
        <end position="353"/>
    </location>
</feature>
<dbReference type="SUPFAM" id="SSF55874">
    <property type="entry name" value="ATPase domain of HSP90 chaperone/DNA topoisomerase II/histidine kinase"/>
    <property type="match status" value="1"/>
</dbReference>
<dbReference type="PROSITE" id="PS50109">
    <property type="entry name" value="HIS_KIN"/>
    <property type="match status" value="1"/>
</dbReference>
<keyword evidence="5" id="KW-0597">Phosphoprotein</keyword>
<keyword evidence="4" id="KW-1003">Cell membrane</keyword>
<keyword evidence="10" id="KW-0902">Two-component regulatory system</keyword>
<name>A0A090Y4M8_PAEMA</name>
<reference evidence="16 17" key="1">
    <citation type="submission" date="2014-04" db="EMBL/GenBank/DDBJ databases">
        <authorList>
            <person name="Bishop-Lilly K.A."/>
            <person name="Broomall S.M."/>
            <person name="Chain P.S."/>
            <person name="Chertkov O."/>
            <person name="Coyne S.R."/>
            <person name="Daligault H.E."/>
            <person name="Davenport K.W."/>
            <person name="Erkkila T."/>
            <person name="Frey K.G."/>
            <person name="Gibbons H.S."/>
            <person name="Gu W."/>
            <person name="Jaissle J."/>
            <person name="Johnson S.L."/>
            <person name="Koroleva G.I."/>
            <person name="Ladner J.T."/>
            <person name="Lo C.-C."/>
            <person name="Minogue T.D."/>
            <person name="Munk C."/>
            <person name="Palacios G.F."/>
            <person name="Redden C.L."/>
            <person name="Rosenzweig C.N."/>
            <person name="Scholz M.B."/>
            <person name="Teshima H."/>
            <person name="Xu Y."/>
        </authorList>
    </citation>
    <scope>NUCLEOTIDE SEQUENCE [LARGE SCALE GENOMIC DNA]</scope>
    <source>
        <strain evidence="16 17">8244</strain>
    </source>
</reference>
<evidence type="ECO:0000313" key="16">
    <source>
        <dbReference type="EMBL" id="KFM93126.1"/>
    </source>
</evidence>
<accession>A0A090Y4M8</accession>
<evidence type="ECO:0000259" key="14">
    <source>
        <dbReference type="PROSITE" id="PS50109"/>
    </source>
</evidence>
<feature type="domain" description="HAMP" evidence="15">
    <location>
        <begin position="282"/>
        <end position="334"/>
    </location>
</feature>
<evidence type="ECO:0000256" key="5">
    <source>
        <dbReference type="ARBA" id="ARBA00022553"/>
    </source>
</evidence>
<dbReference type="SUPFAM" id="SSF158472">
    <property type="entry name" value="HAMP domain-like"/>
    <property type="match status" value="1"/>
</dbReference>
<comment type="catalytic activity">
    <reaction evidence="1">
        <text>ATP + protein L-histidine = ADP + protein N-phospho-L-histidine.</text>
        <dbReference type="EC" id="2.7.13.3"/>
    </reaction>
</comment>
<dbReference type="CDD" id="cd00082">
    <property type="entry name" value="HisKA"/>
    <property type="match status" value="1"/>
</dbReference>
<dbReference type="Proteomes" id="UP000029278">
    <property type="component" value="Unassembled WGS sequence"/>
</dbReference>
<dbReference type="SMART" id="SM00387">
    <property type="entry name" value="HATPase_c"/>
    <property type="match status" value="1"/>
</dbReference>
<dbReference type="Gene3D" id="3.30.565.10">
    <property type="entry name" value="Histidine kinase-like ATPase, C-terminal domain"/>
    <property type="match status" value="1"/>
</dbReference>
<evidence type="ECO:0000256" key="6">
    <source>
        <dbReference type="ARBA" id="ARBA00022679"/>
    </source>
</evidence>
<dbReference type="PROSITE" id="PS50885">
    <property type="entry name" value="HAMP"/>
    <property type="match status" value="1"/>
</dbReference>
<keyword evidence="13" id="KW-1133">Transmembrane helix</keyword>
<dbReference type="Pfam" id="PF00512">
    <property type="entry name" value="HisKA"/>
    <property type="match status" value="1"/>
</dbReference>
<dbReference type="GO" id="GO:0030295">
    <property type="term" value="F:protein kinase activator activity"/>
    <property type="evidence" value="ECO:0007669"/>
    <property type="project" value="TreeGrafter"/>
</dbReference>
<dbReference type="GO" id="GO:0005886">
    <property type="term" value="C:plasma membrane"/>
    <property type="evidence" value="ECO:0007669"/>
    <property type="project" value="UniProtKB-SubCell"/>
</dbReference>
<keyword evidence="12" id="KW-0175">Coiled coil</keyword>
<dbReference type="HOGENOM" id="CLU_000445_89_6_9"/>
<gene>
    <name evidence="16" type="ORF">DJ90_2891</name>
</gene>
<evidence type="ECO:0000256" key="12">
    <source>
        <dbReference type="SAM" id="Coils"/>
    </source>
</evidence>
<keyword evidence="8" id="KW-0418">Kinase</keyword>
<evidence type="ECO:0000256" key="4">
    <source>
        <dbReference type="ARBA" id="ARBA00022475"/>
    </source>
</evidence>
<dbReference type="InterPro" id="IPR036097">
    <property type="entry name" value="HisK_dim/P_sf"/>
</dbReference>
<dbReference type="STRING" id="44252.DJ90_2891"/>
<dbReference type="AlphaFoldDB" id="A0A090Y4M8"/>
<dbReference type="FunFam" id="1.10.287.130:FF:000001">
    <property type="entry name" value="Two-component sensor histidine kinase"/>
    <property type="match status" value="1"/>
</dbReference>
<evidence type="ECO:0000256" key="13">
    <source>
        <dbReference type="SAM" id="Phobius"/>
    </source>
</evidence>
<dbReference type="EC" id="2.7.13.3" evidence="3"/>
<dbReference type="OrthoDB" id="9762826at2"/>
<dbReference type="InterPro" id="IPR003660">
    <property type="entry name" value="HAMP_dom"/>
</dbReference>
<keyword evidence="6" id="KW-0808">Transferase</keyword>
<dbReference type="GO" id="GO:0000155">
    <property type="term" value="F:phosphorelay sensor kinase activity"/>
    <property type="evidence" value="ECO:0007669"/>
    <property type="project" value="InterPro"/>
</dbReference>
<proteinExistence type="predicted"/>
<evidence type="ECO:0000256" key="9">
    <source>
        <dbReference type="ARBA" id="ARBA00022840"/>
    </source>
</evidence>
<evidence type="ECO:0000313" key="17">
    <source>
        <dbReference type="Proteomes" id="UP000029278"/>
    </source>
</evidence>
<dbReference type="Pfam" id="PF00672">
    <property type="entry name" value="HAMP"/>
    <property type="match status" value="1"/>
</dbReference>
<dbReference type="EMBL" id="JMQA01000053">
    <property type="protein sequence ID" value="KFM93126.1"/>
    <property type="molecule type" value="Genomic_DNA"/>
</dbReference>
<dbReference type="GO" id="GO:0000156">
    <property type="term" value="F:phosphorelay response regulator activity"/>
    <property type="evidence" value="ECO:0007669"/>
    <property type="project" value="TreeGrafter"/>
</dbReference>
<evidence type="ECO:0000256" key="7">
    <source>
        <dbReference type="ARBA" id="ARBA00022741"/>
    </source>
</evidence>
<dbReference type="Gene3D" id="1.10.287.130">
    <property type="match status" value="1"/>
</dbReference>
<keyword evidence="11 13" id="KW-0472">Membrane</keyword>
<feature type="transmembrane region" description="Helical" evidence="13">
    <location>
        <begin position="6"/>
        <end position="32"/>
    </location>
</feature>
<dbReference type="InterPro" id="IPR003661">
    <property type="entry name" value="HisK_dim/P_dom"/>
</dbReference>
<evidence type="ECO:0000256" key="2">
    <source>
        <dbReference type="ARBA" id="ARBA00004651"/>
    </source>
</evidence>
<evidence type="ECO:0000256" key="10">
    <source>
        <dbReference type="ARBA" id="ARBA00023012"/>
    </source>
</evidence>